<evidence type="ECO:0000313" key="1">
    <source>
        <dbReference type="EMBL" id="KAL0449108.1"/>
    </source>
</evidence>
<protein>
    <recommendedName>
        <fullName evidence="2">Helitron helicase-like domain-containing protein</fullName>
    </recommendedName>
</protein>
<organism evidence="1">
    <name type="scientific">Sesamum latifolium</name>
    <dbReference type="NCBI Taxonomy" id="2727402"/>
    <lineage>
        <taxon>Eukaryota</taxon>
        <taxon>Viridiplantae</taxon>
        <taxon>Streptophyta</taxon>
        <taxon>Embryophyta</taxon>
        <taxon>Tracheophyta</taxon>
        <taxon>Spermatophyta</taxon>
        <taxon>Magnoliopsida</taxon>
        <taxon>eudicotyledons</taxon>
        <taxon>Gunneridae</taxon>
        <taxon>Pentapetalae</taxon>
        <taxon>asterids</taxon>
        <taxon>lamiids</taxon>
        <taxon>Lamiales</taxon>
        <taxon>Pedaliaceae</taxon>
        <taxon>Sesamum</taxon>
    </lineage>
</organism>
<accession>A0AAW2X5L7</accession>
<reference evidence="1" key="2">
    <citation type="journal article" date="2024" name="Plant">
        <title>Genomic evolution and insights into agronomic trait innovations of Sesamum species.</title>
        <authorList>
            <person name="Miao H."/>
            <person name="Wang L."/>
            <person name="Qu L."/>
            <person name="Liu H."/>
            <person name="Sun Y."/>
            <person name="Le M."/>
            <person name="Wang Q."/>
            <person name="Wei S."/>
            <person name="Zheng Y."/>
            <person name="Lin W."/>
            <person name="Duan Y."/>
            <person name="Cao H."/>
            <person name="Xiong S."/>
            <person name="Wang X."/>
            <person name="Wei L."/>
            <person name="Li C."/>
            <person name="Ma Q."/>
            <person name="Ju M."/>
            <person name="Zhao R."/>
            <person name="Li G."/>
            <person name="Mu C."/>
            <person name="Tian Q."/>
            <person name="Mei H."/>
            <person name="Zhang T."/>
            <person name="Gao T."/>
            <person name="Zhang H."/>
        </authorList>
    </citation>
    <scope>NUCLEOTIDE SEQUENCE</scope>
    <source>
        <strain evidence="1">KEN1</strain>
    </source>
</reference>
<dbReference type="AlphaFoldDB" id="A0AAW2X5L7"/>
<gene>
    <name evidence="1" type="ORF">Slati_1467200</name>
</gene>
<proteinExistence type="predicted"/>
<name>A0AAW2X5L7_9LAMI</name>
<dbReference type="PANTHER" id="PTHR45786:SF74">
    <property type="entry name" value="ATP-DEPENDENT DNA HELICASE"/>
    <property type="match status" value="1"/>
</dbReference>
<reference evidence="1" key="1">
    <citation type="submission" date="2020-06" db="EMBL/GenBank/DDBJ databases">
        <authorList>
            <person name="Li T."/>
            <person name="Hu X."/>
            <person name="Zhang T."/>
            <person name="Song X."/>
            <person name="Zhang H."/>
            <person name="Dai N."/>
            <person name="Sheng W."/>
            <person name="Hou X."/>
            <person name="Wei L."/>
        </authorList>
    </citation>
    <scope>NUCLEOTIDE SEQUENCE</scope>
    <source>
        <strain evidence="1">KEN1</strain>
        <tissue evidence="1">Leaf</tissue>
    </source>
</reference>
<dbReference type="EMBL" id="JACGWN010000005">
    <property type="protein sequence ID" value="KAL0449108.1"/>
    <property type="molecule type" value="Genomic_DNA"/>
</dbReference>
<comment type="caution">
    <text evidence="1">The sequence shown here is derived from an EMBL/GenBank/DDBJ whole genome shotgun (WGS) entry which is preliminary data.</text>
</comment>
<sequence length="401" mass="45918">MLNNIPSSENIALPTEHQSLVSNLQLVDESSIRHEVMPPNYCANNYGSSCQNVHRRNDPNLREHQELGKDPSSLDQGECDGDVNSDATGKVFILQESSLKHEILDHQMKFVVIANPSYGGRRTRKFKQNIRSYNSMFAFTSTGGTIEKEINNGGGLYVYRINGQNHHRIGSLLPPAGRSATFAQLYIYDTQNEIRNRMRAVNQSNDDSSLDPTIVQGLKDMLDEFNPLATVFRMARDHFQESDFVPVSIRLIGQRNHDGRQYNLQTASEVAALIIGDGHQSTGNRDIIVETQSRHMRRITELHPSFMAMQYPILFPYAEDDFRTAIPRSIGSNNHNIAKRKWVTMSEFHAYRNQNREGEGQTLVRGGRLYNQYIVDVWTCIEENNLNWVRNNQRSWAELYR</sequence>
<evidence type="ECO:0008006" key="2">
    <source>
        <dbReference type="Google" id="ProtNLM"/>
    </source>
</evidence>
<dbReference type="PANTHER" id="PTHR45786">
    <property type="entry name" value="DNA BINDING PROTEIN-LIKE"/>
    <property type="match status" value="1"/>
</dbReference>